<comment type="caution">
    <text evidence="2">The sequence shown here is derived from an EMBL/GenBank/DDBJ whole genome shotgun (WGS) entry which is preliminary data.</text>
</comment>
<evidence type="ECO:0000313" key="3">
    <source>
        <dbReference type="Proteomes" id="UP000177159"/>
    </source>
</evidence>
<sequence>MIRILKDIISDISAGWLGIALILPFNKNFNFEELIGIIFFSILYFAVAVLLDKHLIHDYKI</sequence>
<name>A0A1F7GUL0_9BACT</name>
<organism evidence="2 3">
    <name type="scientific">Candidatus Roizmanbacteria bacterium RIFCSPHIGHO2_02_FULL_37_24</name>
    <dbReference type="NCBI Taxonomy" id="1802037"/>
    <lineage>
        <taxon>Bacteria</taxon>
        <taxon>Candidatus Roizmaniibacteriota</taxon>
    </lineage>
</organism>
<accession>A0A1F7GUL0</accession>
<evidence type="ECO:0000313" key="2">
    <source>
        <dbReference type="EMBL" id="OGK22515.1"/>
    </source>
</evidence>
<keyword evidence="1" id="KW-0472">Membrane</keyword>
<feature type="transmembrane region" description="Helical" evidence="1">
    <location>
        <begin position="31"/>
        <end position="51"/>
    </location>
</feature>
<reference evidence="2 3" key="1">
    <citation type="journal article" date="2016" name="Nat. Commun.">
        <title>Thousands of microbial genomes shed light on interconnected biogeochemical processes in an aquifer system.</title>
        <authorList>
            <person name="Anantharaman K."/>
            <person name="Brown C.T."/>
            <person name="Hug L.A."/>
            <person name="Sharon I."/>
            <person name="Castelle C.J."/>
            <person name="Probst A.J."/>
            <person name="Thomas B.C."/>
            <person name="Singh A."/>
            <person name="Wilkins M.J."/>
            <person name="Karaoz U."/>
            <person name="Brodie E.L."/>
            <person name="Williams K.H."/>
            <person name="Hubbard S.S."/>
            <person name="Banfield J.F."/>
        </authorList>
    </citation>
    <scope>NUCLEOTIDE SEQUENCE [LARGE SCALE GENOMIC DNA]</scope>
</reference>
<dbReference type="Proteomes" id="UP000177159">
    <property type="component" value="Unassembled WGS sequence"/>
</dbReference>
<protein>
    <submittedName>
        <fullName evidence="2">Uncharacterized protein</fullName>
    </submittedName>
</protein>
<keyword evidence="1" id="KW-1133">Transmembrane helix</keyword>
<dbReference type="EMBL" id="MFZM01000041">
    <property type="protein sequence ID" value="OGK22515.1"/>
    <property type="molecule type" value="Genomic_DNA"/>
</dbReference>
<evidence type="ECO:0000256" key="1">
    <source>
        <dbReference type="SAM" id="Phobius"/>
    </source>
</evidence>
<dbReference type="AlphaFoldDB" id="A0A1F7GUL0"/>
<feature type="transmembrane region" description="Helical" evidence="1">
    <location>
        <begin position="7"/>
        <end position="25"/>
    </location>
</feature>
<proteinExistence type="predicted"/>
<gene>
    <name evidence="2" type="ORF">A3C24_05120</name>
</gene>
<keyword evidence="1" id="KW-0812">Transmembrane</keyword>